<reference evidence="7 8" key="1">
    <citation type="submission" date="2015-01" db="EMBL/GenBank/DDBJ databases">
        <title>The Genome Sequence of Exophiala xenobiotica CBS118157.</title>
        <authorList>
            <consortium name="The Broad Institute Genomics Platform"/>
            <person name="Cuomo C."/>
            <person name="de Hoog S."/>
            <person name="Gorbushina A."/>
            <person name="Stielow B."/>
            <person name="Teixiera M."/>
            <person name="Abouelleil A."/>
            <person name="Chapman S.B."/>
            <person name="Priest M."/>
            <person name="Young S.K."/>
            <person name="Wortman J."/>
            <person name="Nusbaum C."/>
            <person name="Birren B."/>
        </authorList>
    </citation>
    <scope>NUCLEOTIDE SEQUENCE [LARGE SCALE GENOMIC DNA]</scope>
    <source>
        <strain evidence="7 8">CBS 118157</strain>
    </source>
</reference>
<dbReference type="EMBL" id="KN847320">
    <property type="protein sequence ID" value="KIW55212.1"/>
    <property type="molecule type" value="Genomic_DNA"/>
</dbReference>
<keyword evidence="2" id="KW-0479">Metal-binding</keyword>
<dbReference type="PANTHER" id="PTHR43779">
    <property type="entry name" value="DIOXYGENASE RV0097-RELATED"/>
    <property type="match status" value="1"/>
</dbReference>
<keyword evidence="8" id="KW-1185">Reference proteome</keyword>
<evidence type="ECO:0000313" key="7">
    <source>
        <dbReference type="EMBL" id="KIW55212.1"/>
    </source>
</evidence>
<keyword evidence="3" id="KW-0223">Dioxygenase</keyword>
<dbReference type="InterPro" id="IPR042098">
    <property type="entry name" value="TauD-like_sf"/>
</dbReference>
<evidence type="ECO:0000256" key="4">
    <source>
        <dbReference type="ARBA" id="ARBA00023002"/>
    </source>
</evidence>
<evidence type="ECO:0000256" key="3">
    <source>
        <dbReference type="ARBA" id="ARBA00022964"/>
    </source>
</evidence>
<keyword evidence="4" id="KW-0560">Oxidoreductase</keyword>
<evidence type="ECO:0000256" key="1">
    <source>
        <dbReference type="ARBA" id="ARBA00005896"/>
    </source>
</evidence>
<dbReference type="Proteomes" id="UP000054342">
    <property type="component" value="Unassembled WGS sequence"/>
</dbReference>
<dbReference type="InterPro" id="IPR003819">
    <property type="entry name" value="TauD/TfdA-like"/>
</dbReference>
<organism evidence="7 8">
    <name type="scientific">Exophiala xenobiotica</name>
    <dbReference type="NCBI Taxonomy" id="348802"/>
    <lineage>
        <taxon>Eukaryota</taxon>
        <taxon>Fungi</taxon>
        <taxon>Dikarya</taxon>
        <taxon>Ascomycota</taxon>
        <taxon>Pezizomycotina</taxon>
        <taxon>Eurotiomycetes</taxon>
        <taxon>Chaetothyriomycetidae</taxon>
        <taxon>Chaetothyriales</taxon>
        <taxon>Herpotrichiellaceae</taxon>
        <taxon>Exophiala</taxon>
    </lineage>
</organism>
<dbReference type="Pfam" id="PF02668">
    <property type="entry name" value="TauD"/>
    <property type="match status" value="1"/>
</dbReference>
<dbReference type="RefSeq" id="XP_013315796.1">
    <property type="nucleotide sequence ID" value="XM_013460342.1"/>
</dbReference>
<comment type="similarity">
    <text evidence="1">Belongs to the TfdA dioxygenase family.</text>
</comment>
<sequence>MATETTTQAAEQAFISIKPTPTWVPLKIEGTVPDPYTVSNFNLRVTPLHPTFACELEGVDWTQPISPELYQEIRKVVDKYGVVVCRQTNLTDEAHIKFSSYFGELDDVRPYQKAGRVHRLPYPELFDAGNIDPLTGEVAPLTAAQVIGNKANEMFHTDSSFNGRRAGHSLLLAHKIPPQGTGGHTEFADSRTAYDDLPEDMKKKLEGLVAAHSLFHSRKKAVPEYFKDTDPEKLPLSRHRLAQQHEWSGRMNLYIASYVHHIEGKDREESTALIDELLAHVSQPKYRYTAEWVQNGDMIIWDNTAVLHRATGGSYEGIYPRDMRRTTVKDMGSTRFGLNGDGADWRVGLP</sequence>
<accession>A0A0D2CYI8</accession>
<evidence type="ECO:0000256" key="2">
    <source>
        <dbReference type="ARBA" id="ARBA00022723"/>
    </source>
</evidence>
<dbReference type="GeneID" id="25329421"/>
<name>A0A0D2CYI8_9EURO</name>
<dbReference type="PANTHER" id="PTHR43779:SF3">
    <property type="entry name" value="(3R)-3-[(CARBOXYMETHYL)AMINO]FATTY ACID OXYGENASE_DECARBOXYLASE"/>
    <property type="match status" value="1"/>
</dbReference>
<dbReference type="HOGENOM" id="CLU_036005_2_0_1"/>
<dbReference type="GO" id="GO:0046872">
    <property type="term" value="F:metal ion binding"/>
    <property type="evidence" value="ECO:0007669"/>
    <property type="project" value="UniProtKB-KW"/>
</dbReference>
<dbReference type="AlphaFoldDB" id="A0A0D2CYI8"/>
<proteinExistence type="inferred from homology"/>
<dbReference type="SUPFAM" id="SSF51197">
    <property type="entry name" value="Clavaminate synthase-like"/>
    <property type="match status" value="1"/>
</dbReference>
<dbReference type="Gene3D" id="3.60.130.10">
    <property type="entry name" value="Clavaminate synthase-like"/>
    <property type="match status" value="1"/>
</dbReference>
<dbReference type="InterPro" id="IPR051178">
    <property type="entry name" value="TfdA_dioxygenase"/>
</dbReference>
<evidence type="ECO:0000259" key="6">
    <source>
        <dbReference type="Pfam" id="PF02668"/>
    </source>
</evidence>
<keyword evidence="5" id="KW-0408">Iron</keyword>
<evidence type="ECO:0000313" key="8">
    <source>
        <dbReference type="Proteomes" id="UP000054342"/>
    </source>
</evidence>
<gene>
    <name evidence="7" type="ORF">PV05_07513</name>
</gene>
<dbReference type="GO" id="GO:0051213">
    <property type="term" value="F:dioxygenase activity"/>
    <property type="evidence" value="ECO:0007669"/>
    <property type="project" value="UniProtKB-KW"/>
</dbReference>
<evidence type="ECO:0000256" key="5">
    <source>
        <dbReference type="ARBA" id="ARBA00023004"/>
    </source>
</evidence>
<feature type="domain" description="TauD/TfdA-like" evidence="6">
    <location>
        <begin position="45"/>
        <end position="327"/>
    </location>
</feature>
<protein>
    <recommendedName>
        <fullName evidence="6">TauD/TfdA-like domain-containing protein</fullName>
    </recommendedName>
</protein>
<dbReference type="OrthoDB" id="5818554at2759"/>
<dbReference type="STRING" id="348802.A0A0D2CYI8"/>